<protein>
    <submittedName>
        <fullName evidence="1">Uncharacterized protein</fullName>
    </submittedName>
</protein>
<evidence type="ECO:0000313" key="2">
    <source>
        <dbReference type="Proteomes" id="UP000276133"/>
    </source>
</evidence>
<accession>A0A3M7QT89</accession>
<evidence type="ECO:0000313" key="1">
    <source>
        <dbReference type="EMBL" id="RNA14185.1"/>
    </source>
</evidence>
<reference evidence="1 2" key="1">
    <citation type="journal article" date="2018" name="Sci. Rep.">
        <title>Genomic signatures of local adaptation to the degree of environmental predictability in rotifers.</title>
        <authorList>
            <person name="Franch-Gras L."/>
            <person name="Hahn C."/>
            <person name="Garcia-Roger E.M."/>
            <person name="Carmona M.J."/>
            <person name="Serra M."/>
            <person name="Gomez A."/>
        </authorList>
    </citation>
    <scope>NUCLEOTIDE SEQUENCE [LARGE SCALE GENOMIC DNA]</scope>
    <source>
        <strain evidence="1">HYR1</strain>
    </source>
</reference>
<comment type="caution">
    <text evidence="1">The sequence shown here is derived from an EMBL/GenBank/DDBJ whole genome shotgun (WGS) entry which is preliminary data.</text>
</comment>
<name>A0A3M7QT89_BRAPC</name>
<sequence>MSFSILVDNGEALISFSCTFLSNGSELTQSHASRGLRLRNPLRNKIEQRTKNVTISNFYLNNLKLQFGSLITSHRFPKMIIGNY</sequence>
<proteinExistence type="predicted"/>
<dbReference type="AlphaFoldDB" id="A0A3M7QT89"/>
<organism evidence="1 2">
    <name type="scientific">Brachionus plicatilis</name>
    <name type="common">Marine rotifer</name>
    <name type="synonym">Brachionus muelleri</name>
    <dbReference type="NCBI Taxonomy" id="10195"/>
    <lineage>
        <taxon>Eukaryota</taxon>
        <taxon>Metazoa</taxon>
        <taxon>Spiralia</taxon>
        <taxon>Gnathifera</taxon>
        <taxon>Rotifera</taxon>
        <taxon>Eurotatoria</taxon>
        <taxon>Monogononta</taxon>
        <taxon>Pseudotrocha</taxon>
        <taxon>Ploima</taxon>
        <taxon>Brachionidae</taxon>
        <taxon>Brachionus</taxon>
    </lineage>
</organism>
<keyword evidence="2" id="KW-1185">Reference proteome</keyword>
<dbReference type="EMBL" id="REGN01005244">
    <property type="protein sequence ID" value="RNA14185.1"/>
    <property type="molecule type" value="Genomic_DNA"/>
</dbReference>
<dbReference type="Proteomes" id="UP000276133">
    <property type="component" value="Unassembled WGS sequence"/>
</dbReference>
<gene>
    <name evidence="1" type="ORF">BpHYR1_031802</name>
</gene>